<dbReference type="Gene3D" id="1.20.1560.10">
    <property type="entry name" value="ABC transporter type 1, transmembrane domain"/>
    <property type="match status" value="1"/>
</dbReference>
<dbReference type="GO" id="GO:0005524">
    <property type="term" value="F:ATP binding"/>
    <property type="evidence" value="ECO:0007669"/>
    <property type="project" value="UniProtKB-KW"/>
</dbReference>
<dbReference type="STRING" id="640938.TR210_2630"/>
<dbReference type="PROSITE" id="PS50893">
    <property type="entry name" value="ABC_TRANSPORTER_2"/>
    <property type="match status" value="1"/>
</dbReference>
<keyword evidence="2" id="KW-0813">Transport</keyword>
<evidence type="ECO:0000256" key="9">
    <source>
        <dbReference type="SAM" id="Phobius"/>
    </source>
</evidence>
<organism evidence="12 14">
    <name type="scientific">Trichococcus ilyis</name>
    <dbReference type="NCBI Taxonomy" id="640938"/>
    <lineage>
        <taxon>Bacteria</taxon>
        <taxon>Bacillati</taxon>
        <taxon>Bacillota</taxon>
        <taxon>Bacilli</taxon>
        <taxon>Lactobacillales</taxon>
        <taxon>Carnobacteriaceae</taxon>
        <taxon>Trichococcus</taxon>
    </lineage>
</organism>
<keyword evidence="7 9" id="KW-1133">Transmembrane helix</keyword>
<keyword evidence="8 9" id="KW-0472">Membrane</keyword>
<dbReference type="GO" id="GO:0015421">
    <property type="term" value="F:ABC-type oligopeptide transporter activity"/>
    <property type="evidence" value="ECO:0007669"/>
    <property type="project" value="TreeGrafter"/>
</dbReference>
<dbReference type="InterPro" id="IPR003439">
    <property type="entry name" value="ABC_transporter-like_ATP-bd"/>
</dbReference>
<keyword evidence="15" id="KW-1185">Reference proteome</keyword>
<dbReference type="SMART" id="SM00382">
    <property type="entry name" value="AAA"/>
    <property type="match status" value="1"/>
</dbReference>
<dbReference type="InterPro" id="IPR039421">
    <property type="entry name" value="Type_1_exporter"/>
</dbReference>
<evidence type="ECO:0000313" key="15">
    <source>
        <dbReference type="Proteomes" id="UP000199280"/>
    </source>
</evidence>
<dbReference type="PROSITE" id="PS50929">
    <property type="entry name" value="ABC_TM1F"/>
    <property type="match status" value="1"/>
</dbReference>
<reference evidence="12 14" key="1">
    <citation type="submission" date="2016-02" db="EMBL/GenBank/DDBJ databases">
        <authorList>
            <person name="Wen L."/>
            <person name="He K."/>
            <person name="Yang H."/>
        </authorList>
    </citation>
    <scope>NUCLEOTIDE SEQUENCE [LARGE SCALE GENOMIC DNA]</scope>
    <source>
        <strain evidence="12">Trichococcus_R210</strain>
    </source>
</reference>
<dbReference type="InterPro" id="IPR003593">
    <property type="entry name" value="AAA+_ATPase"/>
</dbReference>
<dbReference type="EMBL" id="FNYT01000028">
    <property type="protein sequence ID" value="SEJ80653.1"/>
    <property type="molecule type" value="Genomic_DNA"/>
</dbReference>
<dbReference type="Pfam" id="PF00664">
    <property type="entry name" value="ABC_membrane"/>
    <property type="match status" value="1"/>
</dbReference>
<evidence type="ECO:0000256" key="3">
    <source>
        <dbReference type="ARBA" id="ARBA00022475"/>
    </source>
</evidence>
<comment type="subcellular location">
    <subcellularLocation>
        <location evidence="1">Cell membrane</location>
        <topology evidence="1">Multi-pass membrane protein</topology>
    </subcellularLocation>
</comment>
<dbReference type="SUPFAM" id="SSF90123">
    <property type="entry name" value="ABC transporter transmembrane region"/>
    <property type="match status" value="1"/>
</dbReference>
<evidence type="ECO:0000313" key="14">
    <source>
        <dbReference type="Proteomes" id="UP000076878"/>
    </source>
</evidence>
<dbReference type="FunFam" id="3.40.50.300:FF:000287">
    <property type="entry name" value="Multidrug ABC transporter ATP-binding protein"/>
    <property type="match status" value="1"/>
</dbReference>
<dbReference type="Proteomes" id="UP000076878">
    <property type="component" value="Unassembled WGS sequence"/>
</dbReference>
<accession>A0A143Z8G1</accession>
<keyword evidence="5" id="KW-0547">Nucleotide-binding</keyword>
<feature type="transmembrane region" description="Helical" evidence="9">
    <location>
        <begin position="158"/>
        <end position="191"/>
    </location>
</feature>
<dbReference type="PANTHER" id="PTHR43394">
    <property type="entry name" value="ATP-DEPENDENT PERMEASE MDL1, MITOCHONDRIAL"/>
    <property type="match status" value="1"/>
</dbReference>
<dbReference type="RefSeq" id="WP_068624520.1">
    <property type="nucleotide sequence ID" value="NZ_FJNB01000026.1"/>
</dbReference>
<evidence type="ECO:0000259" key="11">
    <source>
        <dbReference type="PROSITE" id="PS50929"/>
    </source>
</evidence>
<dbReference type="SUPFAM" id="SSF52540">
    <property type="entry name" value="P-loop containing nucleoside triphosphate hydrolases"/>
    <property type="match status" value="1"/>
</dbReference>
<dbReference type="InterPro" id="IPR027417">
    <property type="entry name" value="P-loop_NTPase"/>
</dbReference>
<evidence type="ECO:0000259" key="10">
    <source>
        <dbReference type="PROSITE" id="PS50893"/>
    </source>
</evidence>
<evidence type="ECO:0000313" key="12">
    <source>
        <dbReference type="EMBL" id="CZR08801.1"/>
    </source>
</evidence>
<dbReference type="PANTHER" id="PTHR43394:SF1">
    <property type="entry name" value="ATP-BINDING CASSETTE SUB-FAMILY B MEMBER 10, MITOCHONDRIAL"/>
    <property type="match status" value="1"/>
</dbReference>
<sequence length="628" mass="69058">MKPNQPKRRGAKDAGKTTRRLLSYISQGHKFTFSLVLICILVSALANVAGSLFLKTLIDAYITPLLGVTNPVFTSMYRALVMMAGIYLVGVVATYVYNILMVTISQGIQKKIRDELFAHMQTLPIKYFDTHAHGDVMSRYTNDIDTLRQMLSQSIPMAFSSLVTIISVFAAMLAVSLPLTLIVLVMVGVSITVTKTVGGKSSVNFVKQQQTLGKVNGYIEEMMHGQKEVKVFGRETESKERFDKLNDELRGSATNANIYANILMPILGNLGFLQYALIAMFGGAMAVSGFGGLTLGAIASFLQLSRSFTMPVNQISQQVSSIVMALAGAERIFELMDEQPELDEGTVTLVNATKVGDELQEAETHTGLWAWKVPQADGSVRYTELTGDVRFFDVDFSYNPDKQILHDISLYAHPGEKVAFVGSTGAGKTTITNLINRFYDIQDGKIIYDGIDIADIKKNDLRRSLGIVLQDTNLFTGTILENIRYGNLHASDEEVYAAARLANADDFISRLPLGYQTVIAGDGEGLSQGQKQLLSIARAAVADPPVMILDEATSSIDTRTESIVQRGMDALMRGRTVFVIAHRLSTIQNADVIMLMEQGRIIERGNHEKLIGEKGKYYQLYTGAFELE</sequence>
<keyword evidence="4 9" id="KW-0812">Transmembrane</keyword>
<reference evidence="13 15" key="2">
    <citation type="submission" date="2016-10" db="EMBL/GenBank/DDBJ databases">
        <authorList>
            <person name="Varghese N."/>
            <person name="Submissions S."/>
        </authorList>
    </citation>
    <scope>NUCLEOTIDE SEQUENCE [LARGE SCALE GENOMIC DNA]</scope>
    <source>
        <strain evidence="13 15">DSM 22150</strain>
    </source>
</reference>
<dbReference type="FunFam" id="1.20.1560.10:FF:000011">
    <property type="entry name" value="Multidrug ABC transporter ATP-binding protein"/>
    <property type="match status" value="1"/>
</dbReference>
<dbReference type="Pfam" id="PF00005">
    <property type="entry name" value="ABC_tran"/>
    <property type="match status" value="1"/>
</dbReference>
<evidence type="ECO:0000313" key="13">
    <source>
        <dbReference type="EMBL" id="SEJ80653.1"/>
    </source>
</evidence>
<dbReference type="EMBL" id="FJNB01000026">
    <property type="protein sequence ID" value="CZR08801.1"/>
    <property type="molecule type" value="Genomic_DNA"/>
</dbReference>
<dbReference type="InterPro" id="IPR036640">
    <property type="entry name" value="ABC1_TM_sf"/>
</dbReference>
<gene>
    <name evidence="13" type="ORF">SAMN05216375_12819</name>
    <name evidence="12" type="ORF">TR210_2630</name>
</gene>
<evidence type="ECO:0000256" key="6">
    <source>
        <dbReference type="ARBA" id="ARBA00022840"/>
    </source>
</evidence>
<dbReference type="InterPro" id="IPR011527">
    <property type="entry name" value="ABC1_TM_dom"/>
</dbReference>
<dbReference type="GO" id="GO:0005886">
    <property type="term" value="C:plasma membrane"/>
    <property type="evidence" value="ECO:0007669"/>
    <property type="project" value="UniProtKB-SubCell"/>
</dbReference>
<feature type="transmembrane region" description="Helical" evidence="9">
    <location>
        <begin position="31"/>
        <end position="54"/>
    </location>
</feature>
<evidence type="ECO:0000256" key="8">
    <source>
        <dbReference type="ARBA" id="ARBA00023136"/>
    </source>
</evidence>
<proteinExistence type="predicted"/>
<feature type="transmembrane region" description="Helical" evidence="9">
    <location>
        <begin position="272"/>
        <end position="302"/>
    </location>
</feature>
<feature type="domain" description="ABC transporter" evidence="10">
    <location>
        <begin position="389"/>
        <end position="623"/>
    </location>
</feature>
<dbReference type="AlphaFoldDB" id="A0A143Z8G1"/>
<keyword evidence="6 13" id="KW-0067">ATP-binding</keyword>
<evidence type="ECO:0000256" key="1">
    <source>
        <dbReference type="ARBA" id="ARBA00004651"/>
    </source>
</evidence>
<dbReference type="InterPro" id="IPR017871">
    <property type="entry name" value="ABC_transporter-like_CS"/>
</dbReference>
<evidence type="ECO:0000256" key="4">
    <source>
        <dbReference type="ARBA" id="ARBA00022692"/>
    </source>
</evidence>
<dbReference type="CDD" id="cd18547">
    <property type="entry name" value="ABC_6TM_Tm288_like"/>
    <property type="match status" value="1"/>
</dbReference>
<name>A0A143Z8G1_9LACT</name>
<dbReference type="Proteomes" id="UP000199280">
    <property type="component" value="Unassembled WGS sequence"/>
</dbReference>
<feature type="domain" description="ABC transmembrane type-1" evidence="11">
    <location>
        <begin position="35"/>
        <end position="324"/>
    </location>
</feature>
<dbReference type="GO" id="GO:0016887">
    <property type="term" value="F:ATP hydrolysis activity"/>
    <property type="evidence" value="ECO:0007669"/>
    <property type="project" value="InterPro"/>
</dbReference>
<feature type="transmembrane region" description="Helical" evidence="9">
    <location>
        <begin position="79"/>
        <end position="104"/>
    </location>
</feature>
<evidence type="ECO:0000256" key="7">
    <source>
        <dbReference type="ARBA" id="ARBA00022989"/>
    </source>
</evidence>
<dbReference type="CDD" id="cd03254">
    <property type="entry name" value="ABCC_Glucan_exporter_like"/>
    <property type="match status" value="1"/>
</dbReference>
<dbReference type="PROSITE" id="PS00211">
    <property type="entry name" value="ABC_TRANSPORTER_1"/>
    <property type="match status" value="1"/>
</dbReference>
<evidence type="ECO:0000256" key="2">
    <source>
        <dbReference type="ARBA" id="ARBA00022448"/>
    </source>
</evidence>
<evidence type="ECO:0000256" key="5">
    <source>
        <dbReference type="ARBA" id="ARBA00022741"/>
    </source>
</evidence>
<keyword evidence="3" id="KW-1003">Cell membrane</keyword>
<dbReference type="Gene3D" id="3.40.50.300">
    <property type="entry name" value="P-loop containing nucleotide triphosphate hydrolases"/>
    <property type="match status" value="1"/>
</dbReference>
<protein>
    <submittedName>
        <fullName evidence="13">ATP-binding cassette, subfamily B</fullName>
    </submittedName>
    <submittedName>
        <fullName evidence="12">Abc transporter</fullName>
    </submittedName>
</protein>